<evidence type="ECO:0000256" key="10">
    <source>
        <dbReference type="ARBA" id="ARBA00022741"/>
    </source>
</evidence>
<keyword evidence="8 16" id="KW-0808">Transferase</keyword>
<evidence type="ECO:0000313" key="20">
    <source>
        <dbReference type="Proteomes" id="UP000054558"/>
    </source>
</evidence>
<dbReference type="FunFam" id="3.40.50.620:FF:000221">
    <property type="entry name" value="Nicotinamide/nicotinic acid mononucleotide adenylyltransferase 3"/>
    <property type="match status" value="1"/>
</dbReference>
<dbReference type="InterPro" id="IPR051182">
    <property type="entry name" value="Euk_NMN_adenylyltrnsfrase"/>
</dbReference>
<dbReference type="STRING" id="105231.A0A1Y1HJP8"/>
<gene>
    <name evidence="19" type="ORF">KFL_000030490</name>
</gene>
<dbReference type="GO" id="GO:0005524">
    <property type="term" value="F:ATP binding"/>
    <property type="evidence" value="ECO:0007669"/>
    <property type="project" value="UniProtKB-KW"/>
</dbReference>
<dbReference type="InterPro" id="IPR045094">
    <property type="entry name" value="NMNAT_euk"/>
</dbReference>
<sequence length="285" mass="31435">MASDESQQPGEGAGVSVPLPLDKLCFTHSQEGQPIVLVSTGSFNPPTILHLRMFELARDDLTADGYSVLGGYMSPVNDAYGKKGLLPAHHRIAMCRLAAADSDLLMVDPWEALQADFQRSIKVLKRIQQGVNAARPEGMPPVRLMLVCGADLLESFSRPGVWIEAQLREIFADHGVVCISRGGSDARRHIHENDLLFEYRKSIRIVDEWASNEVSSTLVRRFLSRGLSVKYLTPDSVIQYVKEHKLYTPSHSKPMDENGAGLSSRTSTKDNAVERKAEAALILTP</sequence>
<dbReference type="UniPathway" id="UPA00253">
    <property type="reaction ID" value="UER00332"/>
</dbReference>
<comment type="catalytic activity">
    <reaction evidence="14 16">
        <text>nicotinate beta-D-ribonucleotide + ATP + H(+) = deamido-NAD(+) + diphosphate</text>
        <dbReference type="Rhea" id="RHEA:22860"/>
        <dbReference type="ChEBI" id="CHEBI:15378"/>
        <dbReference type="ChEBI" id="CHEBI:30616"/>
        <dbReference type="ChEBI" id="CHEBI:33019"/>
        <dbReference type="ChEBI" id="CHEBI:57502"/>
        <dbReference type="ChEBI" id="CHEBI:58437"/>
        <dbReference type="EC" id="2.7.7.18"/>
    </reaction>
</comment>
<comment type="pathway">
    <text evidence="4">Cofactor biosynthesis; NAD(+) biosynthesis; deamido-NAD(+) from nicotinate D-ribonucleotide: step 1/1.</text>
</comment>
<keyword evidence="10 16" id="KW-0547">Nucleotide-binding</keyword>
<dbReference type="EC" id="2.7.7.18" evidence="16"/>
<feature type="domain" description="Cytidyltransferase-like" evidence="18">
    <location>
        <begin position="40"/>
        <end position="221"/>
    </location>
</feature>
<comment type="subunit">
    <text evidence="6">Homotetramer.</text>
</comment>
<evidence type="ECO:0000256" key="12">
    <source>
        <dbReference type="ARBA" id="ARBA00023027"/>
    </source>
</evidence>
<comment type="similarity">
    <text evidence="5 16">Belongs to the eukaryotic NMN adenylyltransferase family.</text>
</comment>
<dbReference type="OMA" id="QPWKENI"/>
<evidence type="ECO:0000256" key="1">
    <source>
        <dbReference type="ARBA" id="ARBA00001946"/>
    </source>
</evidence>
<dbReference type="NCBIfam" id="TIGR00482">
    <property type="entry name" value="nicotinate (nicotinamide) nucleotide adenylyltransferase"/>
    <property type="match status" value="1"/>
</dbReference>
<dbReference type="CDD" id="cd09286">
    <property type="entry name" value="NMNAT_Eukarya"/>
    <property type="match status" value="1"/>
</dbReference>
<dbReference type="AlphaFoldDB" id="A0A1Y1HJP8"/>
<evidence type="ECO:0000256" key="6">
    <source>
        <dbReference type="ARBA" id="ARBA00011881"/>
    </source>
</evidence>
<dbReference type="SUPFAM" id="SSF52374">
    <property type="entry name" value="Nucleotidylyl transferase"/>
    <property type="match status" value="1"/>
</dbReference>
<dbReference type="Proteomes" id="UP000054558">
    <property type="component" value="Unassembled WGS sequence"/>
</dbReference>
<dbReference type="InterPro" id="IPR004821">
    <property type="entry name" value="Cyt_trans-like"/>
</dbReference>
<evidence type="ECO:0000256" key="17">
    <source>
        <dbReference type="SAM" id="MobiDB-lite"/>
    </source>
</evidence>
<comment type="cofactor">
    <cofactor evidence="1">
        <name>Mg(2+)</name>
        <dbReference type="ChEBI" id="CHEBI:18420"/>
    </cofactor>
</comment>
<dbReference type="GO" id="GO:0009435">
    <property type="term" value="P:NAD+ biosynthetic process"/>
    <property type="evidence" value="ECO:0000318"/>
    <property type="project" value="GO_Central"/>
</dbReference>
<reference evidence="19 20" key="1">
    <citation type="journal article" date="2014" name="Nat. Commun.">
        <title>Klebsormidium flaccidum genome reveals primary factors for plant terrestrial adaptation.</title>
        <authorList>
            <person name="Hori K."/>
            <person name="Maruyama F."/>
            <person name="Fujisawa T."/>
            <person name="Togashi T."/>
            <person name="Yamamoto N."/>
            <person name="Seo M."/>
            <person name="Sato S."/>
            <person name="Yamada T."/>
            <person name="Mori H."/>
            <person name="Tajima N."/>
            <person name="Moriyama T."/>
            <person name="Ikeuchi M."/>
            <person name="Watanabe M."/>
            <person name="Wada H."/>
            <person name="Kobayashi K."/>
            <person name="Saito M."/>
            <person name="Masuda T."/>
            <person name="Sasaki-Sekimoto Y."/>
            <person name="Mashiguchi K."/>
            <person name="Awai K."/>
            <person name="Shimojima M."/>
            <person name="Masuda S."/>
            <person name="Iwai M."/>
            <person name="Nobusawa T."/>
            <person name="Narise T."/>
            <person name="Kondo S."/>
            <person name="Saito H."/>
            <person name="Sato R."/>
            <person name="Murakawa M."/>
            <person name="Ihara Y."/>
            <person name="Oshima-Yamada Y."/>
            <person name="Ohtaka K."/>
            <person name="Satoh M."/>
            <person name="Sonobe K."/>
            <person name="Ishii M."/>
            <person name="Ohtani R."/>
            <person name="Kanamori-Sato M."/>
            <person name="Honoki R."/>
            <person name="Miyazaki D."/>
            <person name="Mochizuki H."/>
            <person name="Umetsu J."/>
            <person name="Higashi K."/>
            <person name="Shibata D."/>
            <person name="Kamiya Y."/>
            <person name="Sato N."/>
            <person name="Nakamura Y."/>
            <person name="Tabata S."/>
            <person name="Ida S."/>
            <person name="Kurokawa K."/>
            <person name="Ohta H."/>
        </authorList>
    </citation>
    <scope>NUCLEOTIDE SEQUENCE [LARGE SCALE GENOMIC DNA]</scope>
    <source>
        <strain evidence="19 20">NIES-2285</strain>
    </source>
</reference>
<comment type="pathway">
    <text evidence="3 16">Cofactor biosynthesis; NAD(+) biosynthesis; NAD(+) from nicotinamide D-ribonucleotide: step 1/1.</text>
</comment>
<comment type="function">
    <text evidence="15">Catalyzes the formation of NAD(+) from nicotinamide mononucleotide (NMN) and ATP. Can also use the deamidated form; nicotinic acid mononucleotide (NaMN) as substrate with the same efficiency. Can use triazofurin monophosphate (TrMP) as substrate. Can also use GTP and ITP as nucleotide donors. Also catalyzes the reverse reaction, i.e. the pyrophosphorolytic cleavage of NAD(+). For the pyrophosphorolytic activity, can use NAD(+), NADH, NaAD, nicotinic acid adenine dinucleotide phosphate (NHD), nicotinamide guanine dinucleotide (NGD) as substrates. Fails to cleave phosphorylated dinucleotides NADP(+), NADPH and NaADP(+). Protects against axonal degeneration following injury. May be involved in the maintenance of axonal integrity. Also functions as a stress-response chaperone protein that prevents toxic aggregation of proteins; this function may be independent of its NAD(+) synthesis activity.</text>
</comment>
<dbReference type="EMBL" id="DF236952">
    <property type="protein sequence ID" value="GAQ77772.1"/>
    <property type="molecule type" value="Genomic_DNA"/>
</dbReference>
<evidence type="ECO:0000256" key="8">
    <source>
        <dbReference type="ARBA" id="ARBA00022679"/>
    </source>
</evidence>
<evidence type="ECO:0000256" key="4">
    <source>
        <dbReference type="ARBA" id="ARBA00005019"/>
    </source>
</evidence>
<keyword evidence="9 16" id="KW-0548">Nucleotidyltransferase</keyword>
<evidence type="ECO:0000256" key="13">
    <source>
        <dbReference type="ARBA" id="ARBA00023128"/>
    </source>
</evidence>
<keyword evidence="20" id="KW-1185">Reference proteome</keyword>
<dbReference type="Gene3D" id="3.40.50.620">
    <property type="entry name" value="HUPs"/>
    <property type="match status" value="1"/>
</dbReference>
<dbReference type="InterPro" id="IPR005248">
    <property type="entry name" value="NadD/NMNAT"/>
</dbReference>
<dbReference type="PANTHER" id="PTHR12039:SF0">
    <property type="entry name" value="NICOTINAMIDE-NUCLEOTIDE ADENYLYLTRANSFERASE"/>
    <property type="match status" value="1"/>
</dbReference>
<evidence type="ECO:0000256" key="11">
    <source>
        <dbReference type="ARBA" id="ARBA00022840"/>
    </source>
</evidence>
<keyword evidence="7 16" id="KW-0662">Pyridine nucleotide biosynthesis</keyword>
<dbReference type="Pfam" id="PF01467">
    <property type="entry name" value="CTP_transf_like"/>
    <property type="match status" value="1"/>
</dbReference>
<evidence type="ECO:0000313" key="19">
    <source>
        <dbReference type="EMBL" id="GAQ77772.1"/>
    </source>
</evidence>
<evidence type="ECO:0000256" key="7">
    <source>
        <dbReference type="ARBA" id="ARBA00022642"/>
    </source>
</evidence>
<dbReference type="OrthoDB" id="422187at2759"/>
<name>A0A1Y1HJP8_KLENI</name>
<keyword evidence="11 16" id="KW-0067">ATP-binding</keyword>
<dbReference type="GO" id="GO:0005759">
    <property type="term" value="C:mitochondrial matrix"/>
    <property type="evidence" value="ECO:0007669"/>
    <property type="project" value="UniProtKB-ARBA"/>
</dbReference>
<evidence type="ECO:0000256" key="16">
    <source>
        <dbReference type="RuleBase" id="RU362021"/>
    </source>
</evidence>
<comment type="subcellular location">
    <subcellularLocation>
        <location evidence="2">Mitochondrion</location>
    </subcellularLocation>
</comment>
<comment type="catalytic activity">
    <reaction evidence="16">
        <text>beta-nicotinamide D-ribonucleotide + ATP + H(+) = diphosphate + NAD(+)</text>
        <dbReference type="Rhea" id="RHEA:21360"/>
        <dbReference type="ChEBI" id="CHEBI:14649"/>
        <dbReference type="ChEBI" id="CHEBI:15378"/>
        <dbReference type="ChEBI" id="CHEBI:30616"/>
        <dbReference type="ChEBI" id="CHEBI:33019"/>
        <dbReference type="ChEBI" id="CHEBI:57540"/>
        <dbReference type="EC" id="2.7.7.1"/>
    </reaction>
</comment>
<protein>
    <recommendedName>
        <fullName evidence="16">Nicotinamide-nucleotide adenylyltransferase</fullName>
        <ecNumber evidence="16">2.7.7.1</ecNumber>
        <ecNumber evidence="16">2.7.7.18</ecNumber>
    </recommendedName>
</protein>
<dbReference type="GO" id="GO:0004515">
    <property type="term" value="F:nicotinate-nucleotide adenylyltransferase activity"/>
    <property type="evidence" value="ECO:0000318"/>
    <property type="project" value="GO_Central"/>
</dbReference>
<dbReference type="InterPro" id="IPR014729">
    <property type="entry name" value="Rossmann-like_a/b/a_fold"/>
</dbReference>
<keyword evidence="13" id="KW-0496">Mitochondrion</keyword>
<evidence type="ECO:0000259" key="18">
    <source>
        <dbReference type="Pfam" id="PF01467"/>
    </source>
</evidence>
<accession>A0A1Y1HJP8</accession>
<evidence type="ECO:0000256" key="15">
    <source>
        <dbReference type="ARBA" id="ARBA00093425"/>
    </source>
</evidence>
<dbReference type="GO" id="GO:0000309">
    <property type="term" value="F:nicotinamide-nucleotide adenylyltransferase activity"/>
    <property type="evidence" value="ECO:0000318"/>
    <property type="project" value="GO_Central"/>
</dbReference>
<keyword evidence="12 16" id="KW-0520">NAD</keyword>
<evidence type="ECO:0000256" key="9">
    <source>
        <dbReference type="ARBA" id="ARBA00022695"/>
    </source>
</evidence>
<dbReference type="EC" id="2.7.7.1" evidence="16"/>
<feature type="region of interest" description="Disordered" evidence="17">
    <location>
        <begin position="249"/>
        <end position="275"/>
    </location>
</feature>
<proteinExistence type="inferred from homology"/>
<evidence type="ECO:0000256" key="2">
    <source>
        <dbReference type="ARBA" id="ARBA00004173"/>
    </source>
</evidence>
<evidence type="ECO:0000256" key="5">
    <source>
        <dbReference type="ARBA" id="ARBA00007064"/>
    </source>
</evidence>
<evidence type="ECO:0000256" key="14">
    <source>
        <dbReference type="ARBA" id="ARBA00048721"/>
    </source>
</evidence>
<organism evidence="19 20">
    <name type="scientific">Klebsormidium nitens</name>
    <name type="common">Green alga</name>
    <name type="synonym">Ulothrix nitens</name>
    <dbReference type="NCBI Taxonomy" id="105231"/>
    <lineage>
        <taxon>Eukaryota</taxon>
        <taxon>Viridiplantae</taxon>
        <taxon>Streptophyta</taxon>
        <taxon>Klebsormidiophyceae</taxon>
        <taxon>Klebsormidiales</taxon>
        <taxon>Klebsormidiaceae</taxon>
        <taxon>Klebsormidium</taxon>
    </lineage>
</organism>
<dbReference type="PANTHER" id="PTHR12039">
    <property type="entry name" value="NICOTINAMIDE MONONUCLEOTIDE ADENYLYLTRANSFERASE"/>
    <property type="match status" value="1"/>
</dbReference>
<evidence type="ECO:0000256" key="3">
    <source>
        <dbReference type="ARBA" id="ARBA00004658"/>
    </source>
</evidence>